<comment type="caution">
    <text evidence="2">The sequence shown here is derived from an EMBL/GenBank/DDBJ whole genome shotgun (WGS) entry which is preliminary data.</text>
</comment>
<organism evidence="2 3">
    <name type="scientific">Hydrogenophaga taeniospiralis CCUG 15921</name>
    <dbReference type="NCBI Taxonomy" id="1281780"/>
    <lineage>
        <taxon>Bacteria</taxon>
        <taxon>Pseudomonadati</taxon>
        <taxon>Pseudomonadota</taxon>
        <taxon>Betaproteobacteria</taxon>
        <taxon>Burkholderiales</taxon>
        <taxon>Comamonadaceae</taxon>
        <taxon>Hydrogenophaga</taxon>
    </lineage>
</organism>
<reference evidence="2" key="1">
    <citation type="submission" date="2013-01" db="EMBL/GenBank/DDBJ databases">
        <title>Genome draft of Hydrogenophaga taeniospiralis 2K1.</title>
        <authorList>
            <person name="Gomila M."/>
            <person name="Lalucat J."/>
        </authorList>
    </citation>
    <scope>NUCLEOTIDE SEQUENCE</scope>
    <source>
        <strain evidence="2">CCUG 15921</strain>
    </source>
</reference>
<dbReference type="RefSeq" id="WP_068169439.1">
    <property type="nucleotide sequence ID" value="NZ_AOGK01000001.1"/>
</dbReference>
<dbReference type="EC" id="4.2.1.17" evidence="2"/>
<sequence>MARTNPSPGSRFWIVQAKLVAREAQQVVNQVMLTMGLEQSQQMATVFDGITRHNPEGDEARALIRDIEARRPSRAVTRKNAKPATESTVHPVTTLTVAAGM</sequence>
<dbReference type="GO" id="GO:0004300">
    <property type="term" value="F:enoyl-CoA hydratase activity"/>
    <property type="evidence" value="ECO:0007669"/>
    <property type="project" value="UniProtKB-EC"/>
</dbReference>
<keyword evidence="3" id="KW-1185">Reference proteome</keyword>
<dbReference type="EMBL" id="AOGK01000001">
    <property type="protein sequence ID" value="MDG5973652.1"/>
    <property type="molecule type" value="Genomic_DNA"/>
</dbReference>
<proteinExistence type="predicted"/>
<evidence type="ECO:0000313" key="2">
    <source>
        <dbReference type="EMBL" id="MDG5973652.1"/>
    </source>
</evidence>
<feature type="region of interest" description="Disordered" evidence="1">
    <location>
        <begin position="73"/>
        <end position="93"/>
    </location>
</feature>
<gene>
    <name evidence="2" type="ORF">H010_00215</name>
</gene>
<keyword evidence="2" id="KW-0456">Lyase</keyword>
<accession>A0A9X4S6H1</accession>
<evidence type="ECO:0000256" key="1">
    <source>
        <dbReference type="SAM" id="MobiDB-lite"/>
    </source>
</evidence>
<dbReference type="AlphaFoldDB" id="A0A9X4S6H1"/>
<protein>
    <submittedName>
        <fullName evidence="2">Enoyl-CoA hydratase</fullName>
        <ecNumber evidence="2">4.2.1.17</ecNumber>
    </submittedName>
</protein>
<evidence type="ECO:0000313" key="3">
    <source>
        <dbReference type="Proteomes" id="UP001152876"/>
    </source>
</evidence>
<dbReference type="Proteomes" id="UP001152876">
    <property type="component" value="Unassembled WGS sequence"/>
</dbReference>
<name>A0A9X4S6H1_9BURK</name>